<proteinExistence type="predicted"/>
<name>A0ABD5VFX8_9EURY</name>
<dbReference type="Gene3D" id="2.40.10.480">
    <property type="match status" value="1"/>
</dbReference>
<dbReference type="EMBL" id="JBHSXN010000003">
    <property type="protein sequence ID" value="MFC6954255.1"/>
    <property type="molecule type" value="Genomic_DNA"/>
</dbReference>
<organism evidence="3 4">
    <name type="scientific">Halorubellus litoreus</name>
    <dbReference type="NCBI Taxonomy" id="755308"/>
    <lineage>
        <taxon>Archaea</taxon>
        <taxon>Methanobacteriati</taxon>
        <taxon>Methanobacteriota</taxon>
        <taxon>Stenosarchaea group</taxon>
        <taxon>Halobacteria</taxon>
        <taxon>Halobacteriales</taxon>
        <taxon>Halorubellaceae</taxon>
        <taxon>Halorubellus</taxon>
    </lineage>
</organism>
<dbReference type="InterPro" id="IPR018391">
    <property type="entry name" value="PQQ_b-propeller_rpt"/>
</dbReference>
<dbReference type="PANTHER" id="PTHR34512:SF30">
    <property type="entry name" value="OUTER MEMBRANE PROTEIN ASSEMBLY FACTOR BAMB"/>
    <property type="match status" value="1"/>
</dbReference>
<dbReference type="Gene3D" id="2.40.128.630">
    <property type="match status" value="2"/>
</dbReference>
<gene>
    <name evidence="3" type="ORF">ACFQGB_15435</name>
</gene>
<evidence type="ECO:0000259" key="2">
    <source>
        <dbReference type="Pfam" id="PF13360"/>
    </source>
</evidence>
<sequence>MPSRRDLLAASGAVLAATTAGCLDDVDGSGSHVTPGTDENTEWPMPDYDSNGTAYASDAAAPRSRPSERFAVETRLPYDRPVVADGTAYLPTQKELVAFDATDGTERWRYGGGEESSLPVRSPAVRDGTVYAAGGPGLVALDAADGSERWRVETPGDVQAPVAVTRDWDALFVGDERGNVYRVTPDGDVEWRAEVFGPVSRIVTVAFGGTYVGTVGGEVYRLYDGRGIWRKRVPGKVTALAVGDGGGPYVGTFGGGVLRLQDGAHAGRPRWHAEDGPGVDRALVLAGDGVFGADAGDLTRLERRTGERDWRFDGDYASTLAAAGDTVYVGGEGAVTAYKLGGGAGSGGSRIDPRRWRYGLGERDAEFIAIADGALFVSVWGREDGRTELVALE</sequence>
<comment type="caution">
    <text evidence="3">The sequence shown here is derived from an EMBL/GenBank/DDBJ whole genome shotgun (WGS) entry which is preliminary data.</text>
</comment>
<dbReference type="AlphaFoldDB" id="A0ABD5VFX8"/>
<dbReference type="Pfam" id="PF13360">
    <property type="entry name" value="PQQ_2"/>
    <property type="match status" value="2"/>
</dbReference>
<dbReference type="InterPro" id="IPR011047">
    <property type="entry name" value="Quinoprotein_ADH-like_sf"/>
</dbReference>
<accession>A0ABD5VFX8</accession>
<dbReference type="SMART" id="SM00564">
    <property type="entry name" value="PQQ"/>
    <property type="match status" value="4"/>
</dbReference>
<evidence type="ECO:0000313" key="4">
    <source>
        <dbReference type="Proteomes" id="UP001596395"/>
    </source>
</evidence>
<protein>
    <submittedName>
        <fullName evidence="3">PQQ-binding-like beta-propeller repeat protein</fullName>
    </submittedName>
</protein>
<reference evidence="3 4" key="1">
    <citation type="journal article" date="2019" name="Int. J. Syst. Evol. Microbiol.">
        <title>The Global Catalogue of Microorganisms (GCM) 10K type strain sequencing project: providing services to taxonomists for standard genome sequencing and annotation.</title>
        <authorList>
            <consortium name="The Broad Institute Genomics Platform"/>
            <consortium name="The Broad Institute Genome Sequencing Center for Infectious Disease"/>
            <person name="Wu L."/>
            <person name="Ma J."/>
        </authorList>
    </citation>
    <scope>NUCLEOTIDE SEQUENCE [LARGE SCALE GENOMIC DNA]</scope>
    <source>
        <strain evidence="3 4">GX26</strain>
    </source>
</reference>
<dbReference type="SUPFAM" id="SSF50998">
    <property type="entry name" value="Quinoprotein alcohol dehydrogenase-like"/>
    <property type="match status" value="1"/>
</dbReference>
<dbReference type="RefSeq" id="WP_336351209.1">
    <property type="nucleotide sequence ID" value="NZ_JAZAQL010000003.1"/>
</dbReference>
<dbReference type="PANTHER" id="PTHR34512">
    <property type="entry name" value="CELL SURFACE PROTEIN"/>
    <property type="match status" value="1"/>
</dbReference>
<feature type="domain" description="Pyrrolo-quinoline quinone repeat" evidence="2">
    <location>
        <begin position="77"/>
        <end position="154"/>
    </location>
</feature>
<dbReference type="Proteomes" id="UP001596395">
    <property type="component" value="Unassembled WGS sequence"/>
</dbReference>
<feature type="region of interest" description="Disordered" evidence="1">
    <location>
        <begin position="24"/>
        <end position="67"/>
    </location>
</feature>
<keyword evidence="4" id="KW-1185">Reference proteome</keyword>
<evidence type="ECO:0000256" key="1">
    <source>
        <dbReference type="SAM" id="MobiDB-lite"/>
    </source>
</evidence>
<feature type="compositionally biased region" description="Low complexity" evidence="1">
    <location>
        <begin position="54"/>
        <end position="64"/>
    </location>
</feature>
<dbReference type="PROSITE" id="PS51257">
    <property type="entry name" value="PROKAR_LIPOPROTEIN"/>
    <property type="match status" value="1"/>
</dbReference>
<feature type="domain" description="Pyrrolo-quinoline quinone repeat" evidence="2">
    <location>
        <begin position="177"/>
        <end position="328"/>
    </location>
</feature>
<dbReference type="InterPro" id="IPR002372">
    <property type="entry name" value="PQQ_rpt_dom"/>
</dbReference>
<evidence type="ECO:0000313" key="3">
    <source>
        <dbReference type="EMBL" id="MFC6954255.1"/>
    </source>
</evidence>